<comment type="catalytic activity">
    <reaction evidence="1 15">
        <text>a 1,2-diacyl-sn-glycero-3-phosphocholine + H2O = a 2-acyl-sn-glycero-3-phosphocholine + a fatty acid + H(+)</text>
        <dbReference type="Rhea" id="RHEA:18689"/>
        <dbReference type="ChEBI" id="CHEBI:15377"/>
        <dbReference type="ChEBI" id="CHEBI:15378"/>
        <dbReference type="ChEBI" id="CHEBI:28868"/>
        <dbReference type="ChEBI" id="CHEBI:57643"/>
        <dbReference type="ChEBI" id="CHEBI:57875"/>
        <dbReference type="EC" id="3.1.1.32"/>
    </reaction>
</comment>
<evidence type="ECO:0000256" key="12">
    <source>
        <dbReference type="ARBA" id="ARBA00023098"/>
    </source>
</evidence>
<name>A0ABW1TXU2_9BURK</name>
<dbReference type="PANTHER" id="PTHR40457">
    <property type="entry name" value="PHOSPHOLIPASE A1"/>
    <property type="match status" value="1"/>
</dbReference>
<comment type="function">
    <text evidence="15">Hydrolysis of phosphatidylcholine with phospholipase A2 (EC 3.1.1.4) and phospholipase A1 (EC 3.1.1.32) activities.</text>
</comment>
<dbReference type="InterPro" id="IPR036541">
    <property type="entry name" value="PLipase_A1_sf"/>
</dbReference>
<keyword evidence="6" id="KW-0812">Transmembrane</keyword>
<dbReference type="Gene3D" id="2.40.230.10">
    <property type="entry name" value="Phospholipase A1"/>
    <property type="match status" value="1"/>
</dbReference>
<dbReference type="Proteomes" id="UP001596270">
    <property type="component" value="Unassembled WGS sequence"/>
</dbReference>
<evidence type="ECO:0000256" key="7">
    <source>
        <dbReference type="ARBA" id="ARBA00022723"/>
    </source>
</evidence>
<dbReference type="EC" id="3.1.1.32" evidence="15"/>
<evidence type="ECO:0000256" key="10">
    <source>
        <dbReference type="ARBA" id="ARBA00022837"/>
    </source>
</evidence>
<gene>
    <name evidence="17" type="ORF">ACFQND_08605</name>
</gene>
<dbReference type="PROSITE" id="PS51257">
    <property type="entry name" value="PROKAR_LIPOPROTEIN"/>
    <property type="match status" value="1"/>
</dbReference>
<feature type="signal peptide" evidence="15">
    <location>
        <begin position="1"/>
        <end position="35"/>
    </location>
</feature>
<evidence type="ECO:0000313" key="17">
    <source>
        <dbReference type="EMBL" id="MFC6281286.1"/>
    </source>
</evidence>
<feature type="region of interest" description="Disordered" evidence="16">
    <location>
        <begin position="160"/>
        <end position="182"/>
    </location>
</feature>
<proteinExistence type="inferred from homology"/>
<feature type="chain" id="PRO_5045008194" description="Phospholipase A1" evidence="15">
    <location>
        <begin position="36"/>
        <end position="410"/>
    </location>
</feature>
<keyword evidence="11 15" id="KW-0442">Lipid degradation</keyword>
<comment type="subunit">
    <text evidence="4 15">Homodimer; dimerization is reversible, and the dimeric form is the active one.</text>
</comment>
<dbReference type="EC" id="3.1.1.4" evidence="15"/>
<keyword evidence="7 15" id="KW-0479">Metal-binding</keyword>
<protein>
    <recommendedName>
        <fullName evidence="15">Phospholipase A1</fullName>
        <ecNumber evidence="15">3.1.1.32</ecNumber>
        <ecNumber evidence="15">3.1.1.4</ecNumber>
    </recommendedName>
    <alternativeName>
        <fullName evidence="15">Phosphatidylcholine 1-acylhydrolase</fullName>
    </alternativeName>
</protein>
<dbReference type="PANTHER" id="PTHR40457:SF1">
    <property type="entry name" value="PHOSPHOLIPASE A1"/>
    <property type="match status" value="1"/>
</dbReference>
<evidence type="ECO:0000256" key="13">
    <source>
        <dbReference type="ARBA" id="ARBA00023136"/>
    </source>
</evidence>
<comment type="similarity">
    <text evidence="3 15">Belongs to the phospholipase A1 family.</text>
</comment>
<evidence type="ECO:0000256" key="5">
    <source>
        <dbReference type="ARBA" id="ARBA00022452"/>
    </source>
</evidence>
<comment type="subcellular location">
    <subcellularLocation>
        <location evidence="15">Cell outer membrane</location>
        <topology evidence="15">Multi-pass membrane protein</topology>
    </subcellularLocation>
    <text evidence="15">One of the very few enzymes located there.</text>
</comment>
<dbReference type="Pfam" id="PF02253">
    <property type="entry name" value="PLA1"/>
    <property type="match status" value="1"/>
</dbReference>
<keyword evidence="5" id="KW-1134">Transmembrane beta strand</keyword>
<dbReference type="InterPro" id="IPR003187">
    <property type="entry name" value="PLipase_A1"/>
</dbReference>
<keyword evidence="9 15" id="KW-0378">Hydrolase</keyword>
<keyword evidence="18" id="KW-1185">Reference proteome</keyword>
<evidence type="ECO:0000256" key="2">
    <source>
        <dbReference type="ARBA" id="ARBA00001604"/>
    </source>
</evidence>
<evidence type="ECO:0000256" key="3">
    <source>
        <dbReference type="ARBA" id="ARBA00010525"/>
    </source>
</evidence>
<dbReference type="SUPFAM" id="SSF56931">
    <property type="entry name" value="Outer membrane phospholipase A (OMPLA)"/>
    <property type="match status" value="1"/>
</dbReference>
<comment type="cofactor">
    <cofactor evidence="15">
        <name>Ca(2+)</name>
        <dbReference type="ChEBI" id="CHEBI:29108"/>
    </cofactor>
    <text evidence="15">Binds 1 Ca(2+) ion per monomer. In the dimeric form the Ca(2+) is bound by different amino acids with binding of each Ca(2+) shared with ligands coming from each monomer. The Ca(2+) ion may have a role in catalysis.</text>
</comment>
<comment type="caution">
    <text evidence="17">The sequence shown here is derived from an EMBL/GenBank/DDBJ whole genome shotgun (WGS) entry which is preliminary data.</text>
</comment>
<sequence>MSAKNMTLQLPRSATRPHSAVLLGATLLSCGLAAAQTPASSGAPAERLPAAGWQVCQAMAGEPGAQLKCFQDWAAAQTPPAMPVPAPVAITATPVTSQPAAPTLQLPALSAEAPDGKPIGCRNDKYSTLSKFWELQRGTDCDTFSLRGYRPISLAVVGSDSVNTQPSSPSPGHTAATSVPYSRNETKIQLSVRTKIAKGLFTRGTGEDDNHDSLWFGYSQQSYWQLFSGAISRPFRNTDHEPEVIYIYPHQIPMAGGWNYRLSGLGLVHQSNGQSLPLSRSWNRVYLMGAAEKMLSPTSSLTLQGRVWQRLKESAVNDDNPGIENYVGRAELTGNWQISKNNTLGVTVRHSLRSEARGSTRIDWMMAPASSPTYTGLRYHVQLFSGYGDSLLDYNRKRTVLSVGLSLVDW</sequence>
<evidence type="ECO:0000256" key="11">
    <source>
        <dbReference type="ARBA" id="ARBA00022963"/>
    </source>
</evidence>
<evidence type="ECO:0000313" key="18">
    <source>
        <dbReference type="Proteomes" id="UP001596270"/>
    </source>
</evidence>
<keyword evidence="12 15" id="KW-0443">Lipid metabolism</keyword>
<evidence type="ECO:0000256" key="4">
    <source>
        <dbReference type="ARBA" id="ARBA00011702"/>
    </source>
</evidence>
<evidence type="ECO:0000256" key="15">
    <source>
        <dbReference type="RuleBase" id="RU366027"/>
    </source>
</evidence>
<evidence type="ECO:0000256" key="8">
    <source>
        <dbReference type="ARBA" id="ARBA00022729"/>
    </source>
</evidence>
<evidence type="ECO:0000256" key="1">
    <source>
        <dbReference type="ARBA" id="ARBA00000111"/>
    </source>
</evidence>
<organism evidence="17 18">
    <name type="scientific">Polaromonas aquatica</name>
    <dbReference type="NCBI Taxonomy" id="332657"/>
    <lineage>
        <taxon>Bacteria</taxon>
        <taxon>Pseudomonadati</taxon>
        <taxon>Pseudomonadota</taxon>
        <taxon>Betaproteobacteria</taxon>
        <taxon>Burkholderiales</taxon>
        <taxon>Comamonadaceae</taxon>
        <taxon>Polaromonas</taxon>
    </lineage>
</organism>
<dbReference type="RefSeq" id="WP_371436779.1">
    <property type="nucleotide sequence ID" value="NZ_JBHSRS010000018.1"/>
</dbReference>
<accession>A0ABW1TXU2</accession>
<evidence type="ECO:0000256" key="6">
    <source>
        <dbReference type="ARBA" id="ARBA00022692"/>
    </source>
</evidence>
<evidence type="ECO:0000256" key="9">
    <source>
        <dbReference type="ARBA" id="ARBA00022801"/>
    </source>
</evidence>
<keyword evidence="14 15" id="KW-0998">Cell outer membrane</keyword>
<reference evidence="18" key="1">
    <citation type="journal article" date="2019" name="Int. J. Syst. Evol. Microbiol.">
        <title>The Global Catalogue of Microorganisms (GCM) 10K type strain sequencing project: providing services to taxonomists for standard genome sequencing and annotation.</title>
        <authorList>
            <consortium name="The Broad Institute Genomics Platform"/>
            <consortium name="The Broad Institute Genome Sequencing Center for Infectious Disease"/>
            <person name="Wu L."/>
            <person name="Ma J."/>
        </authorList>
    </citation>
    <scope>NUCLEOTIDE SEQUENCE [LARGE SCALE GENOMIC DNA]</scope>
    <source>
        <strain evidence="18">CCUG 39402</strain>
    </source>
</reference>
<comment type="catalytic activity">
    <reaction evidence="2 15">
        <text>a 1,2-diacyl-sn-glycero-3-phosphocholine + H2O = a 1-acyl-sn-glycero-3-phosphocholine + a fatty acid + H(+)</text>
        <dbReference type="Rhea" id="RHEA:15801"/>
        <dbReference type="ChEBI" id="CHEBI:15377"/>
        <dbReference type="ChEBI" id="CHEBI:15378"/>
        <dbReference type="ChEBI" id="CHEBI:28868"/>
        <dbReference type="ChEBI" id="CHEBI:57643"/>
        <dbReference type="ChEBI" id="CHEBI:58168"/>
        <dbReference type="EC" id="3.1.1.4"/>
    </reaction>
</comment>
<evidence type="ECO:0000256" key="14">
    <source>
        <dbReference type="ARBA" id="ARBA00023237"/>
    </source>
</evidence>
<evidence type="ECO:0000256" key="16">
    <source>
        <dbReference type="SAM" id="MobiDB-lite"/>
    </source>
</evidence>
<keyword evidence="10 15" id="KW-0106">Calcium</keyword>
<keyword evidence="8 15" id="KW-0732">Signal</keyword>
<keyword evidence="13" id="KW-0472">Membrane</keyword>
<dbReference type="EMBL" id="JBHSRS010000018">
    <property type="protein sequence ID" value="MFC6281286.1"/>
    <property type="molecule type" value="Genomic_DNA"/>
</dbReference>
<dbReference type="CDD" id="cd00541">
    <property type="entry name" value="OMPLA"/>
    <property type="match status" value="1"/>
</dbReference>